<evidence type="ECO:0000256" key="6">
    <source>
        <dbReference type="HAMAP-Rule" id="MF_00992"/>
    </source>
</evidence>
<dbReference type="EC" id="1.21.98.1" evidence="6"/>
<evidence type="ECO:0000256" key="8">
    <source>
        <dbReference type="PIRSR" id="PIRSR004762-2"/>
    </source>
</evidence>
<feature type="binding site" evidence="6 7">
    <location>
        <position position="106"/>
    </location>
    <ligand>
        <name>[4Fe-4S] cluster</name>
        <dbReference type="ChEBI" id="CHEBI:49883"/>
        <note>4Fe-4S-S-AdoMet</note>
    </ligand>
</feature>
<dbReference type="HOGENOM" id="CLU_040406_1_0_7"/>
<evidence type="ECO:0000313" key="11">
    <source>
        <dbReference type="Proteomes" id="UP000002191"/>
    </source>
</evidence>
<dbReference type="SFLD" id="SFLDF00342">
    <property type="entry name" value="cyclic_dehypoxanthine_futalosi"/>
    <property type="match status" value="1"/>
</dbReference>
<keyword evidence="6" id="KW-0560">Oxidoreductase</keyword>
<keyword evidence="11" id="KW-1185">Reference proteome</keyword>
<evidence type="ECO:0000256" key="7">
    <source>
        <dbReference type="PIRSR" id="PIRSR004762-1"/>
    </source>
</evidence>
<dbReference type="InterPro" id="IPR013785">
    <property type="entry name" value="Aldolase_TIM"/>
</dbReference>
<evidence type="ECO:0000256" key="1">
    <source>
        <dbReference type="ARBA" id="ARBA00022485"/>
    </source>
</evidence>
<dbReference type="STRING" id="643562.Daes_2224"/>
<dbReference type="AlphaFoldDB" id="E6VT71"/>
<keyword evidence="3 6" id="KW-0479">Metal-binding</keyword>
<sequence length="391" mass="43718">MKRALPLPFPLDPHPIPFPKLFGGGGVKENEKKGMKVIERIFKKVLDGERIGADEAMILHDHAELADLGWLAHRVRLTKHPEPVVTYVVDRNINYSNICVCCCKFCAFYREPGQEGGYVLSLDEISRKIEETLALGGTQILMQGGHHPHLPLSWYESMLAHIKANHDIHIHAFSPPEIVFWSELEHIPVAEVIARLRKAGLDSIPGGGAEILVDEVRSRVAPNKCPARQWLAVMEEAHAQGLRTTATMMFGHLETVKQRVEHMLAVRDSQDRTGGFTAFIPWTFQPDSTGLAHCRKLTSVEYLRTLALSRILLDNVDNIQVSWVTMGPKIAQLALFFGGNDFGSTMIEENVVRAAGVSFSLSRNEIHRLIEDAGFAPRQRTMTYGLVEARP</sequence>
<keyword evidence="6" id="KW-0474">Menaquinone biosynthesis</keyword>
<dbReference type="InterPro" id="IPR034405">
    <property type="entry name" value="F420"/>
</dbReference>
<dbReference type="HAMAP" id="MF_00992">
    <property type="entry name" value="MqnC"/>
    <property type="match status" value="1"/>
</dbReference>
<reference evidence="10 11" key="2">
    <citation type="journal article" date="2014" name="Genome Announc.">
        <title>Complete Genome Sequence of the Subsurface, Mesophilic Sulfate-Reducing Bacterium Desulfovibrio aespoeensis Aspo-2.</title>
        <authorList>
            <person name="Pedersen K."/>
            <person name="Bengtsson A."/>
            <person name="Edlund J."/>
            <person name="Rabe L."/>
            <person name="Hazen T."/>
            <person name="Chakraborty R."/>
            <person name="Goodwin L."/>
            <person name="Shapiro N."/>
        </authorList>
    </citation>
    <scope>NUCLEOTIDE SEQUENCE [LARGE SCALE GENOMIC DNA]</scope>
    <source>
        <strain evidence="11">ATCC 700646 / DSM 10631 / Aspo-2</strain>
    </source>
</reference>
<keyword evidence="1 6" id="KW-0004">4Fe-4S</keyword>
<gene>
    <name evidence="6" type="primary">mqnC</name>
    <name evidence="10" type="ordered locus">Daes_2224</name>
</gene>
<dbReference type="eggNOG" id="COG1060">
    <property type="taxonomic scope" value="Bacteria"/>
</dbReference>
<dbReference type="GO" id="GO:0005506">
    <property type="term" value="F:iron ion binding"/>
    <property type="evidence" value="ECO:0007669"/>
    <property type="project" value="UniProtKB-UniRule"/>
</dbReference>
<evidence type="ECO:0000313" key="10">
    <source>
        <dbReference type="EMBL" id="ADU63230.1"/>
    </source>
</evidence>
<dbReference type="PANTHER" id="PTHR43076:SF1">
    <property type="entry name" value="LIPOYL SYNTHASE 2"/>
    <property type="match status" value="1"/>
</dbReference>
<reference evidence="11" key="1">
    <citation type="submission" date="2010-12" db="EMBL/GenBank/DDBJ databases">
        <title>Complete sequence of Desulfovibrio aespoeensis Aspo-2.</title>
        <authorList>
            <consortium name="US DOE Joint Genome Institute"/>
            <person name="Lucas S."/>
            <person name="Copeland A."/>
            <person name="Lapidus A."/>
            <person name="Cheng J.-F."/>
            <person name="Goodwin L."/>
            <person name="Pitluck S."/>
            <person name="Chertkov O."/>
            <person name="Misra M."/>
            <person name="Detter J.C."/>
            <person name="Han C."/>
            <person name="Tapia R."/>
            <person name="Land M."/>
            <person name="Hauser L."/>
            <person name="Kyrpides N."/>
            <person name="Ivanova N."/>
            <person name="Ovchinnikova G."/>
            <person name="Pedersen K."/>
            <person name="Jagevall S."/>
            <person name="Hazen T."/>
            <person name="Woyke T."/>
        </authorList>
    </citation>
    <scope>NUCLEOTIDE SEQUENCE [LARGE SCALE GENOMIC DNA]</scope>
    <source>
        <strain evidence="11">ATCC 700646 / DSM 10631 / Aspo-2</strain>
    </source>
</reference>
<dbReference type="Pfam" id="PF04055">
    <property type="entry name" value="Radical_SAM"/>
    <property type="match status" value="1"/>
</dbReference>
<proteinExistence type="inferred from homology"/>
<keyword evidence="4 6" id="KW-0408">Iron</keyword>
<feature type="binding site" evidence="8">
    <location>
        <position position="322"/>
    </location>
    <ligand>
        <name>(3R)-3-methyl-D-ornithine</name>
        <dbReference type="ChEBI" id="CHEBI:64642"/>
    </ligand>
</feature>
<feature type="binding site" evidence="8">
    <location>
        <position position="105"/>
    </location>
    <ligand>
        <name>S-adenosyl-L-methionine</name>
        <dbReference type="ChEBI" id="CHEBI:59789"/>
    </ligand>
</feature>
<dbReference type="InterPro" id="IPR058240">
    <property type="entry name" value="rSAM_sf"/>
</dbReference>
<dbReference type="GO" id="GO:0051539">
    <property type="term" value="F:4 iron, 4 sulfur cluster binding"/>
    <property type="evidence" value="ECO:0007669"/>
    <property type="project" value="UniProtKB-KW"/>
</dbReference>
<dbReference type="NCBIfam" id="TIGR03699">
    <property type="entry name" value="menaquin_MqnC"/>
    <property type="match status" value="1"/>
</dbReference>
<evidence type="ECO:0000256" key="4">
    <source>
        <dbReference type="ARBA" id="ARBA00023004"/>
    </source>
</evidence>
<evidence type="ECO:0000259" key="9">
    <source>
        <dbReference type="PROSITE" id="PS51918"/>
    </source>
</evidence>
<dbReference type="InterPro" id="IPR022431">
    <property type="entry name" value="Cyclic_DHFL_synthase_mqnC"/>
</dbReference>
<dbReference type="GO" id="GO:0044689">
    <property type="term" value="F:7,8-didemethyl-8-hydroxy-5-deazariboflavin synthase activity"/>
    <property type="evidence" value="ECO:0007669"/>
    <property type="project" value="TreeGrafter"/>
</dbReference>
<dbReference type="GO" id="GO:0046992">
    <property type="term" value="F:oxidoreductase activity, acting on X-H and Y-H to form an X-Y bond"/>
    <property type="evidence" value="ECO:0007669"/>
    <property type="project" value="UniProtKB-UniRule"/>
</dbReference>
<comment type="catalytic activity">
    <reaction evidence="6">
        <text>dehypoxanthine futalosine + S-adenosyl-L-methionine = cyclic dehypoxanthinylfutalosinate + 5'-deoxyadenosine + L-methionine + H(+)</text>
        <dbReference type="Rhea" id="RHEA:33083"/>
        <dbReference type="ChEBI" id="CHEBI:15378"/>
        <dbReference type="ChEBI" id="CHEBI:17319"/>
        <dbReference type="ChEBI" id="CHEBI:57844"/>
        <dbReference type="ChEBI" id="CHEBI:58864"/>
        <dbReference type="ChEBI" id="CHEBI:59789"/>
        <dbReference type="ChEBI" id="CHEBI:64270"/>
        <dbReference type="EC" id="1.21.98.1"/>
    </reaction>
</comment>
<dbReference type="InterPro" id="IPR020050">
    <property type="entry name" value="FO_synthase_su2"/>
</dbReference>
<dbReference type="PANTHER" id="PTHR43076">
    <property type="entry name" value="FO SYNTHASE (COFH)"/>
    <property type="match status" value="1"/>
</dbReference>
<dbReference type="GO" id="GO:0009234">
    <property type="term" value="P:menaquinone biosynthetic process"/>
    <property type="evidence" value="ECO:0007669"/>
    <property type="project" value="UniProtKB-UniRule"/>
</dbReference>
<dbReference type="SFLD" id="SFLDS00029">
    <property type="entry name" value="Radical_SAM"/>
    <property type="match status" value="1"/>
</dbReference>
<dbReference type="Proteomes" id="UP000002191">
    <property type="component" value="Chromosome"/>
</dbReference>
<accession>E6VT71</accession>
<feature type="binding site" evidence="6 7">
    <location>
        <position position="99"/>
    </location>
    <ligand>
        <name>[4Fe-4S] cluster</name>
        <dbReference type="ChEBI" id="CHEBI:49883"/>
        <note>4Fe-4S-S-AdoMet</note>
    </ligand>
</feature>
<dbReference type="GO" id="GO:0016765">
    <property type="term" value="F:transferase activity, transferring alkyl or aryl (other than methyl) groups"/>
    <property type="evidence" value="ECO:0007669"/>
    <property type="project" value="InterPro"/>
</dbReference>
<keyword evidence="2 6" id="KW-0949">S-adenosyl-L-methionine</keyword>
<dbReference type="KEGG" id="das:Daes_2224"/>
<comment type="cofactor">
    <cofactor evidence="6 7">
        <name>[4Fe-4S] cluster</name>
        <dbReference type="ChEBI" id="CHEBI:49883"/>
    </cofactor>
    <text evidence="6 7">Binds 1 [4Fe-4S] cluster. The cluster is coordinated with 3 cysteines and an exchangeable S-adenosyl-L-methionine.</text>
</comment>
<dbReference type="UniPathway" id="UPA00079"/>
<evidence type="ECO:0000256" key="3">
    <source>
        <dbReference type="ARBA" id="ARBA00022723"/>
    </source>
</evidence>
<feature type="domain" description="Radical SAM core" evidence="9">
    <location>
        <begin position="85"/>
        <end position="317"/>
    </location>
</feature>
<dbReference type="NCBIfam" id="TIGR00423">
    <property type="entry name" value="CofH family radical SAM protein"/>
    <property type="match status" value="1"/>
</dbReference>
<comment type="pathway">
    <text evidence="6">Quinol/quinone metabolism; menaquinone biosynthesis.</text>
</comment>
<dbReference type="Pfam" id="PF19288">
    <property type="entry name" value="CofH_C"/>
    <property type="match status" value="1"/>
</dbReference>
<dbReference type="PROSITE" id="PS51918">
    <property type="entry name" value="RADICAL_SAM"/>
    <property type="match status" value="1"/>
</dbReference>
<dbReference type="SFLD" id="SFLDF00343">
    <property type="entry name" value="aminofutalosine_synthase_(mqnE"/>
    <property type="match status" value="1"/>
</dbReference>
<dbReference type="InterPro" id="IPR007197">
    <property type="entry name" value="rSAM"/>
</dbReference>
<dbReference type="EMBL" id="CP002431">
    <property type="protein sequence ID" value="ADU63230.1"/>
    <property type="molecule type" value="Genomic_DNA"/>
</dbReference>
<organism evidence="10 11">
    <name type="scientific">Pseudodesulfovibrio aespoeensis (strain ATCC 700646 / DSM 10631 / Aspo-2)</name>
    <name type="common">Desulfovibrio aespoeensis</name>
    <dbReference type="NCBI Taxonomy" id="643562"/>
    <lineage>
        <taxon>Bacteria</taxon>
        <taxon>Pseudomonadati</taxon>
        <taxon>Thermodesulfobacteriota</taxon>
        <taxon>Desulfovibrionia</taxon>
        <taxon>Desulfovibrionales</taxon>
        <taxon>Desulfovibrionaceae</taxon>
    </lineage>
</organism>
<dbReference type="SFLD" id="SFLDG01064">
    <property type="entry name" value="F420__menaquinone_cofactor_bio"/>
    <property type="match status" value="1"/>
</dbReference>
<evidence type="ECO:0000256" key="2">
    <source>
        <dbReference type="ARBA" id="ARBA00022691"/>
    </source>
</evidence>
<feature type="binding site" evidence="6 7">
    <location>
        <position position="103"/>
    </location>
    <ligand>
        <name>[4Fe-4S] cluster</name>
        <dbReference type="ChEBI" id="CHEBI:49883"/>
        <note>4Fe-4S-S-AdoMet</note>
    </ligand>
</feature>
<feature type="binding site" evidence="8">
    <location>
        <position position="344"/>
    </location>
    <ligand>
        <name>(3R)-3-methyl-D-ornithine</name>
        <dbReference type="ChEBI" id="CHEBI:64642"/>
    </ligand>
</feature>
<dbReference type="SUPFAM" id="SSF102114">
    <property type="entry name" value="Radical SAM enzymes"/>
    <property type="match status" value="1"/>
</dbReference>
<dbReference type="Gene3D" id="3.20.20.70">
    <property type="entry name" value="Aldolase class I"/>
    <property type="match status" value="1"/>
</dbReference>
<feature type="binding site" evidence="8">
    <location>
        <position position="210"/>
    </location>
    <ligand>
        <name>S-adenosyl-L-methionine</name>
        <dbReference type="ChEBI" id="CHEBI:59789"/>
    </ligand>
</feature>
<keyword evidence="5 6" id="KW-0411">Iron-sulfur</keyword>
<dbReference type="SFLD" id="SFLDG01389">
    <property type="entry name" value="menaquinone_synthsis_involved"/>
    <property type="match status" value="1"/>
</dbReference>
<comment type="similarity">
    <text evidence="6">Belongs to the radical SAM superfamily. MqnC family.</text>
</comment>
<feature type="binding site" evidence="8">
    <location>
        <position position="174"/>
    </location>
    <ligand>
        <name>(3R)-3-methyl-D-ornithine</name>
        <dbReference type="ChEBI" id="CHEBI:64642"/>
    </ligand>
</feature>
<dbReference type="InterPro" id="IPR045567">
    <property type="entry name" value="CofH/MnqC-like_C"/>
</dbReference>
<protein>
    <recommendedName>
        <fullName evidence="6">Cyclic dehypoxanthine futalosine synthase</fullName>
        <shortName evidence="6">Cyclic DHFL synthase</shortName>
        <ecNumber evidence="6">1.21.98.1</ecNumber>
    </recommendedName>
    <alternativeName>
        <fullName evidence="6">Dehypoxanthine futalosine cyclase</fullName>
        <shortName evidence="6">DHFL cyclase</shortName>
    </alternativeName>
    <alternativeName>
        <fullName evidence="6">Menaquinone biosynthetic enzyme MqnC</fullName>
    </alternativeName>
</protein>
<dbReference type="PIRSF" id="PIRSF004762">
    <property type="entry name" value="CHP00423"/>
    <property type="match status" value="1"/>
</dbReference>
<comment type="function">
    <text evidence="6">Radical SAM enzyme that catalyzes the cyclization of dehypoxanthine futalosine (DHFL) into cyclic dehypoxanthine futalosine (CDHFL), a step in the biosynthesis of menaquinone (MK, vitamin K2).</text>
</comment>
<evidence type="ECO:0000256" key="5">
    <source>
        <dbReference type="ARBA" id="ARBA00023014"/>
    </source>
</evidence>
<name>E6VT71_PSEA9</name>